<dbReference type="PRINTS" id="PR01301">
    <property type="entry name" value="RGSPROTEIN"/>
</dbReference>
<dbReference type="InterPro" id="IPR036388">
    <property type="entry name" value="WH-like_DNA-bd_sf"/>
</dbReference>
<dbReference type="InterPro" id="IPR047016">
    <property type="entry name" value="RGS6/7/9/11"/>
</dbReference>
<protein>
    <recommendedName>
        <fullName evidence="6">Regulator of G-protein signaling 9</fullName>
    </recommendedName>
</protein>
<dbReference type="Pfam" id="PF00610">
    <property type="entry name" value="DEP"/>
    <property type="match status" value="1"/>
</dbReference>
<dbReference type="PANTHER" id="PTHR45746:SF1">
    <property type="entry name" value="REGULATOR OF G-PROTEIN SIGNALING 9"/>
    <property type="match status" value="1"/>
</dbReference>
<dbReference type="Gene3D" id="4.10.260.10">
    <property type="entry name" value="Transducin (heterotrimeric G protein), gamma chain"/>
    <property type="match status" value="1"/>
</dbReference>
<dbReference type="InterPro" id="IPR044926">
    <property type="entry name" value="RGS_subdomain_2"/>
</dbReference>
<feature type="region of interest" description="Disordered" evidence="7">
    <location>
        <begin position="624"/>
        <end position="655"/>
    </location>
</feature>
<dbReference type="InterPro" id="IPR047077">
    <property type="entry name" value="RGS9_RGS"/>
</dbReference>
<dbReference type="CDD" id="cd08739">
    <property type="entry name" value="RGS_RGS9"/>
    <property type="match status" value="1"/>
</dbReference>
<dbReference type="Pfam" id="PF00631">
    <property type="entry name" value="G-gamma"/>
    <property type="match status" value="1"/>
</dbReference>
<dbReference type="Pfam" id="PF18148">
    <property type="entry name" value="RGS_DHEX"/>
    <property type="match status" value="1"/>
</dbReference>
<evidence type="ECO:0000256" key="1">
    <source>
        <dbReference type="ARBA" id="ARBA00004170"/>
    </source>
</evidence>
<dbReference type="SMART" id="SM00224">
    <property type="entry name" value="GGL"/>
    <property type="match status" value="1"/>
</dbReference>
<evidence type="ECO:0000313" key="11">
    <source>
        <dbReference type="RefSeq" id="XP_070336215.1"/>
    </source>
</evidence>
<name>A0ABM4J818_ODOVR</name>
<keyword evidence="4" id="KW-0472">Membrane</keyword>
<feature type="compositionally biased region" description="Low complexity" evidence="7">
    <location>
        <begin position="530"/>
        <end position="539"/>
    </location>
</feature>
<dbReference type="PROSITE" id="PS50132">
    <property type="entry name" value="RGS"/>
    <property type="match status" value="1"/>
</dbReference>
<feature type="domain" description="DEP" evidence="9">
    <location>
        <begin position="30"/>
        <end position="105"/>
    </location>
</feature>
<dbReference type="InterPro" id="IPR000591">
    <property type="entry name" value="DEP_dom"/>
</dbReference>
<keyword evidence="3" id="KW-0734">Signal transduction inhibitor</keyword>
<dbReference type="Gene3D" id="1.10.10.10">
    <property type="entry name" value="Winged helix-like DNA-binding domain superfamily/Winged helix DNA-binding domain"/>
    <property type="match status" value="1"/>
</dbReference>
<dbReference type="GeneID" id="110126181"/>
<reference evidence="11" key="2">
    <citation type="submission" date="2025-08" db="UniProtKB">
        <authorList>
            <consortium name="RefSeq"/>
        </authorList>
    </citation>
    <scope>IDENTIFICATION</scope>
    <source>
        <tissue evidence="11">Tongue muscle</tissue>
    </source>
</reference>
<feature type="region of interest" description="Disordered" evidence="7">
    <location>
        <begin position="581"/>
        <end position="600"/>
    </location>
</feature>
<dbReference type="InterPro" id="IPR036390">
    <property type="entry name" value="WH_DNA-bd_sf"/>
</dbReference>
<dbReference type="SUPFAM" id="SSF48097">
    <property type="entry name" value="Regulator of G-protein signaling, RGS"/>
    <property type="match status" value="1"/>
</dbReference>
<evidence type="ECO:0000256" key="3">
    <source>
        <dbReference type="ARBA" id="ARBA00022700"/>
    </source>
</evidence>
<proteinExistence type="predicted"/>
<dbReference type="InterPro" id="IPR040759">
    <property type="entry name" value="RGS_DHEX"/>
</dbReference>
<feature type="domain" description="RGS" evidence="8">
    <location>
        <begin position="289"/>
        <end position="404"/>
    </location>
</feature>
<keyword evidence="10" id="KW-1185">Reference proteome</keyword>
<dbReference type="InterPro" id="IPR036305">
    <property type="entry name" value="RGS_sf"/>
</dbReference>
<dbReference type="SUPFAM" id="SSF48670">
    <property type="entry name" value="Transducin (heterotrimeric G protein), gamma chain"/>
    <property type="match status" value="1"/>
</dbReference>
<dbReference type="SUPFAM" id="SSF46785">
    <property type="entry name" value="Winged helix' DNA-binding domain"/>
    <property type="match status" value="1"/>
</dbReference>
<comment type="subcellular location">
    <subcellularLocation>
        <location evidence="1">Membrane</location>
        <topology evidence="1">Peripheral membrane protein</topology>
    </subcellularLocation>
</comment>
<evidence type="ECO:0000256" key="6">
    <source>
        <dbReference type="ARBA" id="ARBA00034540"/>
    </source>
</evidence>
<dbReference type="InterPro" id="IPR036284">
    <property type="entry name" value="GGL_sf"/>
</dbReference>
<dbReference type="SMART" id="SM00049">
    <property type="entry name" value="DEP"/>
    <property type="match status" value="1"/>
</dbReference>
<accession>A0ABM4J818</accession>
<feature type="region of interest" description="Disordered" evidence="7">
    <location>
        <begin position="511"/>
        <end position="549"/>
    </location>
</feature>
<dbReference type="Pfam" id="PF00615">
    <property type="entry name" value="RGS"/>
    <property type="match status" value="1"/>
</dbReference>
<dbReference type="CDD" id="cd00068">
    <property type="entry name" value="GGL"/>
    <property type="match status" value="1"/>
</dbReference>
<dbReference type="SMART" id="SM01224">
    <property type="entry name" value="G_gamma"/>
    <property type="match status" value="1"/>
</dbReference>
<dbReference type="Gene3D" id="1.10.167.10">
    <property type="entry name" value="Regulator of G-protein Signalling 4, domain 2"/>
    <property type="match status" value="1"/>
</dbReference>
<dbReference type="Gene3D" id="1.10.1240.60">
    <property type="match status" value="1"/>
</dbReference>
<dbReference type="InterPro" id="IPR047017">
    <property type="entry name" value="RGS6/7/9/11_DHEX_sf"/>
</dbReference>
<keyword evidence="2" id="KW-0716">Sensory transduction</keyword>
<keyword evidence="5" id="KW-0844">Vision</keyword>
<organism evidence="10 11">
    <name type="scientific">Odocoileus virginianus</name>
    <name type="common">White-tailed deer</name>
    <dbReference type="NCBI Taxonomy" id="9874"/>
    <lineage>
        <taxon>Eukaryota</taxon>
        <taxon>Metazoa</taxon>
        <taxon>Chordata</taxon>
        <taxon>Craniata</taxon>
        <taxon>Vertebrata</taxon>
        <taxon>Euteleostomi</taxon>
        <taxon>Mammalia</taxon>
        <taxon>Eutheria</taxon>
        <taxon>Laurasiatheria</taxon>
        <taxon>Artiodactyla</taxon>
        <taxon>Ruminantia</taxon>
        <taxon>Pecora</taxon>
        <taxon>Cervidae</taxon>
        <taxon>Odocoileinae</taxon>
        <taxon>Odocoileus</taxon>
    </lineage>
</organism>
<reference evidence="10" key="1">
    <citation type="journal article" date="2022" name="J. Hered.">
        <title>A De Novo Chromosome-Level Genome Assembly of the White-Tailed Deer, Odocoileus Virginianus.</title>
        <authorList>
            <person name="London E.W."/>
            <person name="Roca A.L."/>
            <person name="Novakofski J.E."/>
            <person name="Mateus-Pinilla N.E."/>
        </authorList>
    </citation>
    <scope>NUCLEOTIDE SEQUENCE [LARGE SCALE GENOMIC DNA]</scope>
</reference>
<dbReference type="InterPro" id="IPR015898">
    <property type="entry name" value="G-protein_gamma-like_dom"/>
</dbReference>
<evidence type="ECO:0000256" key="5">
    <source>
        <dbReference type="ARBA" id="ARBA00023305"/>
    </source>
</evidence>
<dbReference type="InterPro" id="IPR016137">
    <property type="entry name" value="RGS"/>
</dbReference>
<dbReference type="SMART" id="SM00315">
    <property type="entry name" value="RGS"/>
    <property type="match status" value="1"/>
</dbReference>
<evidence type="ECO:0000259" key="8">
    <source>
        <dbReference type="PROSITE" id="PS50132"/>
    </source>
</evidence>
<evidence type="ECO:0000313" key="10">
    <source>
        <dbReference type="Proteomes" id="UP001652640"/>
    </source>
</evidence>
<dbReference type="PANTHER" id="PTHR45746">
    <property type="entry name" value="LP21163P"/>
    <property type="match status" value="1"/>
</dbReference>
<evidence type="ECO:0000256" key="7">
    <source>
        <dbReference type="SAM" id="MobiDB-lite"/>
    </source>
</evidence>
<gene>
    <name evidence="11" type="primary">RGS9</name>
</gene>
<evidence type="ECO:0000256" key="2">
    <source>
        <dbReference type="ARBA" id="ARBA00022606"/>
    </source>
</evidence>
<dbReference type="CDD" id="cd04450">
    <property type="entry name" value="DEP_RGS7-like"/>
    <property type="match status" value="1"/>
</dbReference>
<dbReference type="Proteomes" id="UP001652640">
    <property type="component" value="Chromosome 17"/>
</dbReference>
<sequence>MTIRHQGQQYRPRMAFLRKIEALVKDMQDPDTGVRVQNQKVTVISIPHAMTGSDVLQWISQRLWISGLEAQNLGNFIVKYGYIYPLQDPKNLTLKPDSSLYRFQTPYFWPTQQWPAEDVDYAIYLAKRNIKKKGILEEYEKENYNFLNKKISYKWDFVVMQAREQYRAGKERNKADRFALDCQEKAYWLVHRCPPGVNDVLDHGLDRVTNPNEDQIMYYRQALMRSTVKSSVSLGGIVKYSEQFSSNDAIMSGCLPSNPWITDDTQFWDLNAKLVDIPTKMRVERWAFNFSELIRDPKGRQSFQHFLRKEFSGENLGFWEACEDLKYGDQSKVKEKAEEIYKLFLAPGARRWINIDGKTMDITVKGLKHPHRYVLDAAQTHIYMLMKKDSYARYLKSPIYKEMLAKAIEPQETTKKSSSLPFMRRHLRSSPSPVILRQLEEEAKAREAATMVDITQPGQRLAPSPHLAVYTGTCVPPSPSSPFSPSCRSPGRPFPSPGRFIRRPSSTVCPSPISVALEGSPGSERKREAGASGAADGASMDQPRPRAQPKARVRLSLGRFLRRGCLASPVFARLSPKCPAVSHGKVQPLGDASRQLSRPRSRRAANFFQIKMDVPMGSGACLMDSEDTDPGARGDQATEKGVICPWESPAEGHAG</sequence>
<evidence type="ECO:0000256" key="4">
    <source>
        <dbReference type="ARBA" id="ARBA00023136"/>
    </source>
</evidence>
<dbReference type="RefSeq" id="XP_070336215.1">
    <property type="nucleotide sequence ID" value="XM_070480114.1"/>
</dbReference>
<evidence type="ECO:0000259" key="9">
    <source>
        <dbReference type="PROSITE" id="PS50186"/>
    </source>
</evidence>
<dbReference type="PROSITE" id="PS50186">
    <property type="entry name" value="DEP"/>
    <property type="match status" value="1"/>
</dbReference>